<organism evidence="1 2">
    <name type="scientific">Lactobacillus phage 3-521</name>
    <dbReference type="NCBI Taxonomy" id="2510943"/>
    <lineage>
        <taxon>Viruses</taxon>
        <taxon>Duplodnaviria</taxon>
        <taxon>Heunggongvirae</taxon>
        <taxon>Uroviricota</taxon>
        <taxon>Caudoviricetes</taxon>
        <taxon>Herelleviridae</taxon>
        <taxon>Watanabevirus</taxon>
        <taxon>Watanabevirus wv3521</taxon>
    </lineage>
</organism>
<evidence type="ECO:0000313" key="1">
    <source>
        <dbReference type="EMBL" id="QBJ03688.1"/>
    </source>
</evidence>
<keyword evidence="2" id="KW-1185">Reference proteome</keyword>
<protein>
    <submittedName>
        <fullName evidence="1">Uncharacterized protein</fullName>
    </submittedName>
</protein>
<evidence type="ECO:0000313" key="2">
    <source>
        <dbReference type="Proteomes" id="UP000309991"/>
    </source>
</evidence>
<gene>
    <name evidence="1" type="ORF">UCC3521_0150</name>
</gene>
<accession>A0A4Y5FGS1</accession>
<proteinExistence type="predicted"/>
<dbReference type="EMBL" id="MK504444">
    <property type="protein sequence ID" value="QBJ03688.1"/>
    <property type="molecule type" value="Genomic_DNA"/>
</dbReference>
<dbReference type="Proteomes" id="UP000309991">
    <property type="component" value="Segment"/>
</dbReference>
<name>A0A4Y5FGS1_9CAUD</name>
<sequence>MKDLRNIIADNNQAVEKAMQTVVPPVDNSTTLVGRLVQVAEPLDEYAGMIGRVLGIDNDNSEVIIDFTNSPFINAKVCGEYLDGVKEQVMDLFPLDEL</sequence>
<reference evidence="1 2" key="1">
    <citation type="submission" date="2019-02" db="EMBL/GenBank/DDBJ databases">
        <title>Isolation of virulent Lactobacillus brevis phages.</title>
        <authorList>
            <person name="Feyereisen M."/>
            <person name="Mahony J."/>
            <person name="O'Sullivan T."/>
            <person name="van Sinderen D."/>
        </authorList>
    </citation>
    <scope>NUCLEOTIDE SEQUENCE [LARGE SCALE GENOMIC DNA]</scope>
</reference>